<name>A0A1F8BF35_9BACT</name>
<proteinExistence type="predicted"/>
<dbReference type="Proteomes" id="UP000177082">
    <property type="component" value="Unassembled WGS sequence"/>
</dbReference>
<evidence type="ECO:0000313" key="3">
    <source>
        <dbReference type="Proteomes" id="UP000177082"/>
    </source>
</evidence>
<dbReference type="AlphaFoldDB" id="A0A1F8BF35"/>
<dbReference type="STRING" id="1802519.A2961_02835"/>
<feature type="region of interest" description="Disordered" evidence="1">
    <location>
        <begin position="51"/>
        <end position="71"/>
    </location>
</feature>
<reference evidence="2 3" key="1">
    <citation type="journal article" date="2016" name="Nat. Commun.">
        <title>Thousands of microbial genomes shed light on interconnected biogeochemical processes in an aquifer system.</title>
        <authorList>
            <person name="Anantharaman K."/>
            <person name="Brown C.T."/>
            <person name="Hug L.A."/>
            <person name="Sharon I."/>
            <person name="Castelle C.J."/>
            <person name="Probst A.J."/>
            <person name="Thomas B.C."/>
            <person name="Singh A."/>
            <person name="Wilkins M.J."/>
            <person name="Karaoz U."/>
            <person name="Brodie E.L."/>
            <person name="Williams K.H."/>
            <person name="Hubbard S.S."/>
            <person name="Banfield J.F."/>
        </authorList>
    </citation>
    <scope>NUCLEOTIDE SEQUENCE [LARGE SCALE GENOMIC DNA]</scope>
</reference>
<sequence length="71" mass="8054">MRTKKFELILPNVSVYAMFRYTSVFYQIKICGGILAKRCNQRIANTVLGEGERPTGAKVQRPLELKKPALP</sequence>
<dbReference type="EMBL" id="MGHF01000030">
    <property type="protein sequence ID" value="OGM61975.1"/>
    <property type="molecule type" value="Genomic_DNA"/>
</dbReference>
<organism evidence="2 3">
    <name type="scientific">Candidatus Woesebacteria bacterium RIFCSPLOWO2_01_FULL_39_21</name>
    <dbReference type="NCBI Taxonomy" id="1802519"/>
    <lineage>
        <taxon>Bacteria</taxon>
        <taxon>Candidatus Woeseibacteriota</taxon>
    </lineage>
</organism>
<evidence type="ECO:0000256" key="1">
    <source>
        <dbReference type="SAM" id="MobiDB-lite"/>
    </source>
</evidence>
<evidence type="ECO:0000313" key="2">
    <source>
        <dbReference type="EMBL" id="OGM61975.1"/>
    </source>
</evidence>
<comment type="caution">
    <text evidence="2">The sequence shown here is derived from an EMBL/GenBank/DDBJ whole genome shotgun (WGS) entry which is preliminary data.</text>
</comment>
<accession>A0A1F8BF35</accession>
<gene>
    <name evidence="2" type="ORF">A2961_02835</name>
</gene>
<protein>
    <submittedName>
        <fullName evidence="2">Uncharacterized protein</fullName>
    </submittedName>
</protein>